<proteinExistence type="predicted"/>
<protein>
    <submittedName>
        <fullName evidence="1">Uncharacterized protein</fullName>
    </submittedName>
</protein>
<dbReference type="AlphaFoldDB" id="A0A1E5VG37"/>
<evidence type="ECO:0000313" key="1">
    <source>
        <dbReference type="EMBL" id="OEL24077.1"/>
    </source>
</evidence>
<name>A0A1E5VG37_9POAL</name>
<reference evidence="1 2" key="1">
    <citation type="submission" date="2016-09" db="EMBL/GenBank/DDBJ databases">
        <title>The draft genome of Dichanthelium oligosanthes: A C3 panicoid grass species.</title>
        <authorList>
            <person name="Studer A.J."/>
            <person name="Schnable J.C."/>
            <person name="Brutnell T.P."/>
        </authorList>
    </citation>
    <scope>NUCLEOTIDE SEQUENCE [LARGE SCALE GENOMIC DNA]</scope>
    <source>
        <strain evidence="2">cv. Kellogg 1175</strain>
        <tissue evidence="1">Leaf</tissue>
    </source>
</reference>
<comment type="caution">
    <text evidence="1">The sequence shown here is derived from an EMBL/GenBank/DDBJ whole genome shotgun (WGS) entry which is preliminary data.</text>
</comment>
<keyword evidence="2" id="KW-1185">Reference proteome</keyword>
<organism evidence="1 2">
    <name type="scientific">Dichanthelium oligosanthes</name>
    <dbReference type="NCBI Taxonomy" id="888268"/>
    <lineage>
        <taxon>Eukaryota</taxon>
        <taxon>Viridiplantae</taxon>
        <taxon>Streptophyta</taxon>
        <taxon>Embryophyta</taxon>
        <taxon>Tracheophyta</taxon>
        <taxon>Spermatophyta</taxon>
        <taxon>Magnoliopsida</taxon>
        <taxon>Liliopsida</taxon>
        <taxon>Poales</taxon>
        <taxon>Poaceae</taxon>
        <taxon>PACMAD clade</taxon>
        <taxon>Panicoideae</taxon>
        <taxon>Panicodae</taxon>
        <taxon>Paniceae</taxon>
        <taxon>Dichantheliinae</taxon>
        <taxon>Dichanthelium</taxon>
    </lineage>
</organism>
<evidence type="ECO:0000313" key="2">
    <source>
        <dbReference type="Proteomes" id="UP000095767"/>
    </source>
</evidence>
<accession>A0A1E5VG37</accession>
<sequence>LDRSPYGSLFRQTRDLLRFEFTKHVISVCSRTCKQGSDSLAAHGAGMNTAGLNVFMDQAPVYASPQRGTVQSQRDSRATNQLLCLQTAKQQVFAWRSLATESMAHWCGAGWGRARNQSRS</sequence>
<dbReference type="Proteomes" id="UP000095767">
    <property type="component" value="Unassembled WGS sequence"/>
</dbReference>
<feature type="non-terminal residue" evidence="1">
    <location>
        <position position="1"/>
    </location>
</feature>
<gene>
    <name evidence="1" type="ORF">BAE44_0014903</name>
</gene>
<dbReference type="EMBL" id="LWDX02040800">
    <property type="protein sequence ID" value="OEL24077.1"/>
    <property type="molecule type" value="Genomic_DNA"/>
</dbReference>